<dbReference type="InterPro" id="IPR001878">
    <property type="entry name" value="Znf_CCHC"/>
</dbReference>
<dbReference type="Gene3D" id="2.40.70.10">
    <property type="entry name" value="Acid Proteases"/>
    <property type="match status" value="1"/>
</dbReference>
<dbReference type="PANTHER" id="PTHR15503">
    <property type="entry name" value="LDOC1 RELATED"/>
    <property type="match status" value="1"/>
</dbReference>
<feature type="compositionally biased region" description="Low complexity" evidence="3">
    <location>
        <begin position="758"/>
        <end position="777"/>
    </location>
</feature>
<dbReference type="PANTHER" id="PTHR15503:SF22">
    <property type="entry name" value="TRANSPOSON TY3-I GAG POLYPROTEIN"/>
    <property type="match status" value="1"/>
</dbReference>
<dbReference type="GO" id="GO:0008270">
    <property type="term" value="F:zinc ion binding"/>
    <property type="evidence" value="ECO:0007669"/>
    <property type="project" value="UniProtKB-KW"/>
</dbReference>
<keyword evidence="2" id="KW-0863">Zinc-finger</keyword>
<keyword evidence="7" id="KW-1185">Reference proteome</keyword>
<dbReference type="InterPro" id="IPR005162">
    <property type="entry name" value="Retrotrans_gag_dom"/>
</dbReference>
<dbReference type="GO" id="GO:0006397">
    <property type="term" value="P:mRNA processing"/>
    <property type="evidence" value="ECO:0007669"/>
    <property type="project" value="UniProtKB-KW"/>
</dbReference>
<feature type="compositionally biased region" description="Basic and acidic residues" evidence="3">
    <location>
        <begin position="475"/>
        <end position="485"/>
    </location>
</feature>
<evidence type="ECO:0000313" key="6">
    <source>
        <dbReference type="EMBL" id="SJL17647.1"/>
    </source>
</evidence>
<name>A0A284S9G4_ARMOS</name>
<feature type="region of interest" description="Disordered" evidence="3">
    <location>
        <begin position="433"/>
        <end position="550"/>
    </location>
</feature>
<dbReference type="Gene3D" id="4.10.60.10">
    <property type="entry name" value="Zinc finger, CCHC-type"/>
    <property type="match status" value="1"/>
</dbReference>
<dbReference type="SUPFAM" id="SSF57756">
    <property type="entry name" value="Retrovirus zinc finger-like domains"/>
    <property type="match status" value="1"/>
</dbReference>
<feature type="compositionally biased region" description="Basic and acidic residues" evidence="3">
    <location>
        <begin position="991"/>
        <end position="1002"/>
    </location>
</feature>
<feature type="region of interest" description="Disordered" evidence="3">
    <location>
        <begin position="753"/>
        <end position="786"/>
    </location>
</feature>
<feature type="region of interest" description="Disordered" evidence="3">
    <location>
        <begin position="816"/>
        <end position="845"/>
    </location>
</feature>
<dbReference type="AlphaFoldDB" id="A0A284S9G4"/>
<feature type="compositionally biased region" description="Gly residues" evidence="3">
    <location>
        <begin position="463"/>
        <end position="473"/>
    </location>
</feature>
<evidence type="ECO:0000313" key="7">
    <source>
        <dbReference type="Proteomes" id="UP000219338"/>
    </source>
</evidence>
<dbReference type="SMART" id="SM00343">
    <property type="entry name" value="ZnF_C2HC"/>
    <property type="match status" value="1"/>
</dbReference>
<dbReference type="OrthoDB" id="427960at2759"/>
<keyword evidence="2" id="KW-0862">Zinc</keyword>
<feature type="compositionally biased region" description="Polar residues" evidence="3">
    <location>
        <begin position="220"/>
        <end position="240"/>
    </location>
</feature>
<dbReference type="GO" id="GO:0003676">
    <property type="term" value="F:nucleic acid binding"/>
    <property type="evidence" value="ECO:0007669"/>
    <property type="project" value="InterPro"/>
</dbReference>
<accession>A0A284S9G4</accession>
<protein>
    <recommendedName>
        <fullName evidence="5">CCHC-type domain-containing protein</fullName>
    </recommendedName>
</protein>
<dbReference type="EMBL" id="FUEG01000047">
    <property type="protein sequence ID" value="SJL17647.1"/>
    <property type="molecule type" value="Genomic_DNA"/>
</dbReference>
<feature type="domain" description="CCHC-type" evidence="5">
    <location>
        <begin position="797"/>
        <end position="811"/>
    </location>
</feature>
<feature type="region of interest" description="Disordered" evidence="3">
    <location>
        <begin position="205"/>
        <end position="251"/>
    </location>
</feature>
<feature type="compositionally biased region" description="Basic and acidic residues" evidence="3">
    <location>
        <begin position="493"/>
        <end position="504"/>
    </location>
</feature>
<feature type="compositionally biased region" description="Basic and acidic residues" evidence="3">
    <location>
        <begin position="512"/>
        <end position="534"/>
    </location>
</feature>
<feature type="region of interest" description="Disordered" evidence="3">
    <location>
        <begin position="969"/>
        <end position="1008"/>
    </location>
</feature>
<dbReference type="CDD" id="cd00303">
    <property type="entry name" value="retropepsin_like"/>
    <property type="match status" value="1"/>
</dbReference>
<evidence type="ECO:0000256" key="2">
    <source>
        <dbReference type="PROSITE-ProRule" id="PRU00047"/>
    </source>
</evidence>
<evidence type="ECO:0000256" key="1">
    <source>
        <dbReference type="ARBA" id="ARBA00022664"/>
    </source>
</evidence>
<dbReference type="Pfam" id="PF03732">
    <property type="entry name" value="Retrotrans_gag"/>
    <property type="match status" value="1"/>
</dbReference>
<feature type="transmembrane region" description="Helical" evidence="4">
    <location>
        <begin position="12"/>
        <end position="32"/>
    </location>
</feature>
<feature type="region of interest" description="Disordered" evidence="3">
    <location>
        <begin position="1053"/>
        <end position="1096"/>
    </location>
</feature>
<keyword evidence="1" id="KW-0507">mRNA processing</keyword>
<keyword evidence="4" id="KW-1133">Transmembrane helix</keyword>
<keyword evidence="4" id="KW-0472">Membrane</keyword>
<organism evidence="6 7">
    <name type="scientific">Armillaria ostoyae</name>
    <name type="common">Armillaria root rot fungus</name>
    <dbReference type="NCBI Taxonomy" id="47428"/>
    <lineage>
        <taxon>Eukaryota</taxon>
        <taxon>Fungi</taxon>
        <taxon>Dikarya</taxon>
        <taxon>Basidiomycota</taxon>
        <taxon>Agaricomycotina</taxon>
        <taxon>Agaricomycetes</taxon>
        <taxon>Agaricomycetidae</taxon>
        <taxon>Agaricales</taxon>
        <taxon>Marasmiineae</taxon>
        <taxon>Physalacriaceae</taxon>
        <taxon>Armillaria</taxon>
    </lineage>
</organism>
<dbReference type="PROSITE" id="PS50158">
    <property type="entry name" value="ZF_CCHC"/>
    <property type="match status" value="1"/>
</dbReference>
<evidence type="ECO:0000256" key="3">
    <source>
        <dbReference type="SAM" id="MobiDB-lite"/>
    </source>
</evidence>
<evidence type="ECO:0000256" key="4">
    <source>
        <dbReference type="SAM" id="Phobius"/>
    </source>
</evidence>
<reference evidence="7" key="1">
    <citation type="journal article" date="2017" name="Nat. Ecol. Evol.">
        <title>Genome expansion and lineage-specific genetic innovations in the forest pathogenic fungi Armillaria.</title>
        <authorList>
            <person name="Sipos G."/>
            <person name="Prasanna A.N."/>
            <person name="Walter M.C."/>
            <person name="O'Connor E."/>
            <person name="Balint B."/>
            <person name="Krizsan K."/>
            <person name="Kiss B."/>
            <person name="Hess J."/>
            <person name="Varga T."/>
            <person name="Slot J."/>
            <person name="Riley R."/>
            <person name="Boka B."/>
            <person name="Rigling D."/>
            <person name="Barry K."/>
            <person name="Lee J."/>
            <person name="Mihaltcheva S."/>
            <person name="LaButti K."/>
            <person name="Lipzen A."/>
            <person name="Waldron R."/>
            <person name="Moloney N.M."/>
            <person name="Sperisen C."/>
            <person name="Kredics L."/>
            <person name="Vagvoelgyi C."/>
            <person name="Patrignani A."/>
            <person name="Fitzpatrick D."/>
            <person name="Nagy I."/>
            <person name="Doyle S."/>
            <person name="Anderson J.B."/>
            <person name="Grigoriev I.V."/>
            <person name="Gueldener U."/>
            <person name="Muensterkoetter M."/>
            <person name="Nagy L.G."/>
        </authorList>
    </citation>
    <scope>NUCLEOTIDE SEQUENCE [LARGE SCALE GENOMIC DNA]</scope>
    <source>
        <strain evidence="7">C18/9</strain>
    </source>
</reference>
<keyword evidence="2" id="KW-0479">Metal-binding</keyword>
<dbReference type="STRING" id="47428.A0A284S9G4"/>
<keyword evidence="4" id="KW-0812">Transmembrane</keyword>
<dbReference type="Proteomes" id="UP000219338">
    <property type="component" value="Unassembled WGS sequence"/>
</dbReference>
<feature type="compositionally biased region" description="Polar residues" evidence="3">
    <location>
        <begin position="824"/>
        <end position="834"/>
    </location>
</feature>
<dbReference type="InterPro" id="IPR032567">
    <property type="entry name" value="RTL1-rel"/>
</dbReference>
<dbReference type="InterPro" id="IPR021109">
    <property type="entry name" value="Peptidase_aspartic_dom_sf"/>
</dbReference>
<gene>
    <name evidence="6" type="ORF">ARMOST_21204</name>
</gene>
<sequence>MQISTDFSTSTLVAIAVTALSLTCILTTLILLKTYKHEIEQSSRQLVNYVRHLILPTYIERPGGAFVANPHLYPVRTRSTTPYHYVADTFREWEGPITFPPLFESQSTGLSTSTNEQDVGQEGGRVLYEEYETIPTISDPVLPEEEVQHIATPRLSITIPSSPEFPFREPGIPIVIRSDTPTDDSYAPHSPTNSEIIIWNHEHRDTRERTPTPHPYTRAWSPNSSDFPGDSGTRSVTPQPASDIRRAATASRDAAAREELARLISRNSEIERTITRDRTATQFYERASRPQLESETTTQYWHVLAPSLQSGSSDIGSIAHTRWSGDSLESLSLRGWNTEPAQETATPEELGREYRSIWCSKRALIPTEAIWTHSEAGQAWMQADPAEQEDILNHSADVQAVSLFNELHPFTPYRTPAPYQSRFAKETPIIMSHQPRRQRHPTSPQIHHRTNYMYSGPGRVQAGSGGDGAGGSGKPDIDVINDKPDNGWGGGNEGKKPEKPEEPWKPGAGFFKGEKPSDPKDPFSDSVAKDKERWSLPGAPDKFDPDTEPPNPVGAMGEDAPWIGCKPDLIRKPEPFRGDADDIDRFITDCQMYFQVHSAYMWLDPYRVAFASSYFEGKAKDWWTLQLEDLYSTSRGKYRFPSWYAFKGAIATKFSDPGVEEKHKVAMYALRMTGTMTATEYLQELEKLAKKAKLRHDTDDRGHMVTALQQGVPASYTNMIANIGTNIPVGYEQWGRRIIIMNEERQRKAALDLQNARTPKGASGATTSSAPKKTTTGVTYGGRGQPMDIDAIKSGNCFRCGEKGHISKNCPLQSWNKGKKQEVRASTTEPSTGSKIEEVKDAAGNHSGRTYTLPVVNVSHPLHSILFAERNSNQTHQESHNKYAILTTDDDTHLSSVSDDEALTGAESPNTKDPTLHNFEAKRHTSSLRGETQPMKVLDEKSPIIVTPIDTASEPRRTNGTWAKLKNAPCEVSSDEQAAPTERSPIATIDVESRSDGARENTARSSMDTKTIPQEVASAQAIKRGHSVVMIEVPDEEDDTSFTLQQNKVAATNADACGPSPKRKSPLTEKEAECPIGNDTSVSEGREAAKHAPPTVASQEWLKPFETEWTWRAIKDAKDESSAQAILLNWIHKTRAEEVVDNLLEGLCSSERFRALEWLDELRKPKRYLIRAQNSPQSLLIPVELKTLERPITIQAKALLDSGCTGSSIHRDVVKKYGIPVQKTASPIPVYNADGSRNKAGEITTYAELHLKIGGHSERIDLAVDVLGNGE</sequence>
<evidence type="ECO:0000259" key="5">
    <source>
        <dbReference type="PROSITE" id="PS50158"/>
    </source>
</evidence>
<feature type="compositionally biased region" description="Basic residues" evidence="3">
    <location>
        <begin position="434"/>
        <end position="450"/>
    </location>
</feature>
<proteinExistence type="predicted"/>
<dbReference type="InterPro" id="IPR036875">
    <property type="entry name" value="Znf_CCHC_sf"/>
</dbReference>
<dbReference type="Pfam" id="PF00098">
    <property type="entry name" value="zf-CCHC"/>
    <property type="match status" value="1"/>
</dbReference>